<reference evidence="1 3" key="1">
    <citation type="journal article" date="2023" name="Life. Sci Alliance">
        <title>Evolutionary insights into 3D genome organization and epigenetic landscape of Vigna mungo.</title>
        <authorList>
            <person name="Junaid A."/>
            <person name="Singh B."/>
            <person name="Bhatia S."/>
        </authorList>
    </citation>
    <scope>NUCLEOTIDE SEQUENCE [LARGE SCALE GENOMIC DNA]</scope>
    <source>
        <strain evidence="1">Urdbean</strain>
    </source>
</reference>
<dbReference type="EMBL" id="CP144699">
    <property type="protein sequence ID" value="WVZ19923.1"/>
    <property type="molecule type" value="Genomic_DNA"/>
</dbReference>
<evidence type="ECO:0000313" key="1">
    <source>
        <dbReference type="EMBL" id="WVZ18547.1"/>
    </source>
</evidence>
<dbReference type="PANTHER" id="PTHR48007:SF79">
    <property type="entry name" value="(WILD MALAYSIAN BANANA) HYPOTHETICAL PROTEIN"/>
    <property type="match status" value="1"/>
</dbReference>
<dbReference type="AlphaFoldDB" id="A0AAQ3P163"/>
<organism evidence="1 3">
    <name type="scientific">Vigna mungo</name>
    <name type="common">Black gram</name>
    <name type="synonym">Phaseolus mungo</name>
    <dbReference type="NCBI Taxonomy" id="3915"/>
    <lineage>
        <taxon>Eukaryota</taxon>
        <taxon>Viridiplantae</taxon>
        <taxon>Streptophyta</taxon>
        <taxon>Embryophyta</taxon>
        <taxon>Tracheophyta</taxon>
        <taxon>Spermatophyta</taxon>
        <taxon>Magnoliopsida</taxon>
        <taxon>eudicotyledons</taxon>
        <taxon>Gunneridae</taxon>
        <taxon>Pentapetalae</taxon>
        <taxon>rosids</taxon>
        <taxon>fabids</taxon>
        <taxon>Fabales</taxon>
        <taxon>Fabaceae</taxon>
        <taxon>Papilionoideae</taxon>
        <taxon>50 kb inversion clade</taxon>
        <taxon>NPAAA clade</taxon>
        <taxon>indigoferoid/millettioid clade</taxon>
        <taxon>Phaseoleae</taxon>
        <taxon>Vigna</taxon>
    </lineage>
</organism>
<dbReference type="Proteomes" id="UP001374535">
    <property type="component" value="Chromosome 2"/>
</dbReference>
<dbReference type="InterPro" id="IPR032675">
    <property type="entry name" value="LRR_dom_sf"/>
</dbReference>
<dbReference type="Gene3D" id="3.80.10.10">
    <property type="entry name" value="Ribonuclease Inhibitor"/>
    <property type="match status" value="1"/>
</dbReference>
<dbReference type="EMBL" id="CP144699">
    <property type="protein sequence ID" value="WVZ18547.1"/>
    <property type="molecule type" value="Genomic_DNA"/>
</dbReference>
<reference evidence="1" key="2">
    <citation type="submission" date="2024-01" db="EMBL/GenBank/DDBJ databases">
        <authorList>
            <person name="Junaid A."/>
            <person name="Bhatia S."/>
        </authorList>
    </citation>
    <scope>NUCLEOTIDE SEQUENCE</scope>
    <source>
        <strain evidence="1">Urdbean</strain>
        <tissue evidence="1">Leaf</tissue>
    </source>
</reference>
<name>A0AAQ3P163_VIGMU</name>
<keyword evidence="3" id="KW-1185">Reference proteome</keyword>
<evidence type="ECO:0000313" key="3">
    <source>
        <dbReference type="Proteomes" id="UP001374535"/>
    </source>
</evidence>
<dbReference type="InterPro" id="IPR046959">
    <property type="entry name" value="PRK1-6/SRF4-like"/>
</dbReference>
<proteinExistence type="predicted"/>
<dbReference type="SUPFAM" id="SSF52058">
    <property type="entry name" value="L domain-like"/>
    <property type="match status" value="1"/>
</dbReference>
<evidence type="ECO:0000313" key="2">
    <source>
        <dbReference type="EMBL" id="WVZ19923.1"/>
    </source>
</evidence>
<accession>A0AAQ3P163</accession>
<gene>
    <name evidence="1" type="ORF">V8G54_005869</name>
    <name evidence="2" type="ORF">V8G54_007245</name>
</gene>
<dbReference type="PANTHER" id="PTHR48007">
    <property type="entry name" value="LEUCINE-RICH REPEAT RECEPTOR-LIKE PROTEIN KINASE PXC1"/>
    <property type="match status" value="1"/>
</dbReference>
<protein>
    <submittedName>
        <fullName evidence="1">Uncharacterized protein</fullName>
    </submittedName>
</protein>
<sequence>MVHVSSLISFVAQNNYFTGEIPSFDFSNLEEFNVSNNNLHGPVLDVGGKFHADSFSGNPNLCGEPISNACPPPPSHLPSPPPHERKKSRSVMICPFIQVIQSLV</sequence>